<evidence type="ECO:0000313" key="1">
    <source>
        <dbReference type="EMBL" id="WGH76688.1"/>
    </source>
</evidence>
<accession>A0ABY8L5J5</accession>
<dbReference type="Proteomes" id="UP001232001">
    <property type="component" value="Chromosome"/>
</dbReference>
<evidence type="ECO:0000313" key="2">
    <source>
        <dbReference type="Proteomes" id="UP001232001"/>
    </source>
</evidence>
<keyword evidence="2" id="KW-1185">Reference proteome</keyword>
<reference evidence="1 2" key="1">
    <citation type="submission" date="2023-04" db="EMBL/GenBank/DDBJ databases">
        <title>Tenacibaculum tangerinum sp. nov., isolated from sea tidal flat of South Korea.</title>
        <authorList>
            <person name="Lee S.H."/>
            <person name="Kim J.-J."/>
        </authorList>
    </citation>
    <scope>NUCLEOTIDE SEQUENCE [LARGE SCALE GENOMIC DNA]</scope>
    <source>
        <strain evidence="1 2">GRR-S3-23</strain>
    </source>
</reference>
<organism evidence="1 2">
    <name type="scientific">Tenacibaculum tangerinum</name>
    <dbReference type="NCBI Taxonomy" id="3038772"/>
    <lineage>
        <taxon>Bacteria</taxon>
        <taxon>Pseudomonadati</taxon>
        <taxon>Bacteroidota</taxon>
        <taxon>Flavobacteriia</taxon>
        <taxon>Flavobacteriales</taxon>
        <taxon>Flavobacteriaceae</taxon>
        <taxon>Tenacibaculum</taxon>
    </lineage>
</organism>
<protein>
    <submittedName>
        <fullName evidence="1">Uncharacterized protein</fullName>
    </submittedName>
</protein>
<proteinExistence type="predicted"/>
<dbReference type="PROSITE" id="PS51257">
    <property type="entry name" value="PROKAR_LIPOPROTEIN"/>
    <property type="match status" value="1"/>
</dbReference>
<dbReference type="EMBL" id="CP122539">
    <property type="protein sequence ID" value="WGH76688.1"/>
    <property type="molecule type" value="Genomic_DNA"/>
</dbReference>
<sequence>MEIKRLEYYKILLVFFVVIAVGCSSNDDEDCVKTITIPQFYIVWNQTYRYDIEQEVPCDVEEIIEPIKIAPLLLEGFTYEVVRFEYTPDTGNNTSRLQFEIKLNNPNNYAVNGVAYFRILSDDLEFSTNYENLVNPPCTTLEANSSCTVTLDVEENRDLGYANSFELLDVEYYITN</sequence>
<gene>
    <name evidence="1" type="ORF">P8625_05890</name>
</gene>
<name>A0ABY8L5J5_9FLAO</name>
<dbReference type="RefSeq" id="WP_279652551.1">
    <property type="nucleotide sequence ID" value="NZ_CP122539.1"/>
</dbReference>